<dbReference type="RefSeq" id="XP_001211713.1">
    <property type="nucleotide sequence ID" value="XM_001211713.1"/>
</dbReference>
<name>Q0CUU9_ASPTN</name>
<gene>
    <name evidence="1" type="ORF">ATEG_02535</name>
</gene>
<dbReference type="GeneID" id="4317272"/>
<dbReference type="CDD" id="cd12148">
    <property type="entry name" value="fungal_TF_MHR"/>
    <property type="match status" value="1"/>
</dbReference>
<dbReference type="EMBL" id="CH476596">
    <property type="protein sequence ID" value="EAU37497.1"/>
    <property type="molecule type" value="Genomic_DNA"/>
</dbReference>
<dbReference type="AlphaFoldDB" id="Q0CUU9"/>
<dbReference type="HOGENOM" id="CLU_1669016_0_0_1"/>
<evidence type="ECO:0000313" key="2">
    <source>
        <dbReference type="Proteomes" id="UP000007963"/>
    </source>
</evidence>
<reference evidence="2" key="1">
    <citation type="submission" date="2005-09" db="EMBL/GenBank/DDBJ databases">
        <title>Annotation of the Aspergillus terreus NIH2624 genome.</title>
        <authorList>
            <person name="Birren B.W."/>
            <person name="Lander E.S."/>
            <person name="Galagan J.E."/>
            <person name="Nusbaum C."/>
            <person name="Devon K."/>
            <person name="Henn M."/>
            <person name="Ma L.-J."/>
            <person name="Jaffe D.B."/>
            <person name="Butler J."/>
            <person name="Alvarez P."/>
            <person name="Gnerre S."/>
            <person name="Grabherr M."/>
            <person name="Kleber M."/>
            <person name="Mauceli E.W."/>
            <person name="Brockman W."/>
            <person name="Rounsley S."/>
            <person name="Young S.K."/>
            <person name="LaButti K."/>
            <person name="Pushparaj V."/>
            <person name="DeCaprio D."/>
            <person name="Crawford M."/>
            <person name="Koehrsen M."/>
            <person name="Engels R."/>
            <person name="Montgomery P."/>
            <person name="Pearson M."/>
            <person name="Howarth C."/>
            <person name="Larson L."/>
            <person name="Luoma S."/>
            <person name="White J."/>
            <person name="Alvarado L."/>
            <person name="Kodira C.D."/>
            <person name="Zeng Q."/>
            <person name="Oleary S."/>
            <person name="Yandava C."/>
            <person name="Denning D.W."/>
            <person name="Nierman W.C."/>
            <person name="Milne T."/>
            <person name="Madden K."/>
        </authorList>
    </citation>
    <scope>NUCLEOTIDE SEQUENCE [LARGE SCALE GENOMIC DNA]</scope>
    <source>
        <strain evidence="2">NIH 2624 / FGSC A1156</strain>
    </source>
</reference>
<protein>
    <submittedName>
        <fullName evidence="1">Uncharacterized protein</fullName>
    </submittedName>
</protein>
<sequence>MPPKSSADIARAPYRCDYPGFCSPANANPPGACAKDNNVQMKHRPVILEPGPKASLSDDPKTTAVKPPRWIAHDYVDIYFKEFHPKWPFLHRDDEYELLVALVQSCRLGGIFSYPNMLTHHSDITTPALLWGGFLNPQVFYTMRAFYLTGYDMSDEPK</sequence>
<dbReference type="Proteomes" id="UP000007963">
    <property type="component" value="Unassembled WGS sequence"/>
</dbReference>
<accession>Q0CUU9</accession>
<dbReference type="OrthoDB" id="10261408at2759"/>
<organism evidence="1 2">
    <name type="scientific">Aspergillus terreus (strain NIH 2624 / FGSC A1156)</name>
    <dbReference type="NCBI Taxonomy" id="341663"/>
    <lineage>
        <taxon>Eukaryota</taxon>
        <taxon>Fungi</taxon>
        <taxon>Dikarya</taxon>
        <taxon>Ascomycota</taxon>
        <taxon>Pezizomycotina</taxon>
        <taxon>Eurotiomycetes</taxon>
        <taxon>Eurotiomycetidae</taxon>
        <taxon>Eurotiales</taxon>
        <taxon>Aspergillaceae</taxon>
        <taxon>Aspergillus</taxon>
        <taxon>Aspergillus subgen. Circumdati</taxon>
    </lineage>
</organism>
<dbReference type="VEuPathDB" id="FungiDB:ATEG_02535"/>
<evidence type="ECO:0000313" key="1">
    <source>
        <dbReference type="EMBL" id="EAU37497.1"/>
    </source>
</evidence>
<proteinExistence type="predicted"/>